<feature type="transmembrane region" description="Helical" evidence="11">
    <location>
        <begin position="241"/>
        <end position="270"/>
    </location>
</feature>
<keyword evidence="14" id="KW-1185">Reference proteome</keyword>
<comment type="subcellular location">
    <subcellularLocation>
        <location evidence="1 11">Endoplasmic reticulum membrane</location>
        <topology evidence="1 11">Multi-pass membrane protein</topology>
    </subcellularLocation>
</comment>
<organism evidence="14 15">
    <name type="scientific">Caenorhabditis tropicalis</name>
    <dbReference type="NCBI Taxonomy" id="1561998"/>
    <lineage>
        <taxon>Eukaryota</taxon>
        <taxon>Metazoa</taxon>
        <taxon>Ecdysozoa</taxon>
        <taxon>Nematoda</taxon>
        <taxon>Chromadorea</taxon>
        <taxon>Rhabditida</taxon>
        <taxon>Rhabditina</taxon>
        <taxon>Rhabditomorpha</taxon>
        <taxon>Rhabditoidea</taxon>
        <taxon>Rhabditidae</taxon>
        <taxon>Peloderinae</taxon>
        <taxon>Caenorhabditis</taxon>
    </lineage>
</organism>
<feature type="compositionally biased region" description="Acidic residues" evidence="13">
    <location>
        <begin position="95"/>
        <end position="106"/>
    </location>
</feature>
<dbReference type="InterPro" id="IPR007315">
    <property type="entry name" value="PIG-V/Gpi18"/>
</dbReference>
<evidence type="ECO:0000313" key="14">
    <source>
        <dbReference type="Proteomes" id="UP000095282"/>
    </source>
</evidence>
<keyword evidence="4 11" id="KW-0337">GPI-anchor biosynthesis</keyword>
<evidence type="ECO:0000256" key="4">
    <source>
        <dbReference type="ARBA" id="ARBA00022502"/>
    </source>
</evidence>
<feature type="transmembrane region" description="Helical" evidence="11">
    <location>
        <begin position="135"/>
        <end position="153"/>
    </location>
</feature>
<evidence type="ECO:0000256" key="13">
    <source>
        <dbReference type="SAM" id="MobiDB-lite"/>
    </source>
</evidence>
<keyword evidence="6 11" id="KW-0808">Transferase</keyword>
<dbReference type="GO" id="GO:0004376">
    <property type="term" value="F:GPI mannosyltransferase activity"/>
    <property type="evidence" value="ECO:0007669"/>
    <property type="project" value="InterPro"/>
</dbReference>
<evidence type="ECO:0000256" key="11">
    <source>
        <dbReference type="RuleBase" id="RU363112"/>
    </source>
</evidence>
<keyword evidence="10 11" id="KW-0472">Membrane</keyword>
<evidence type="ECO:0000256" key="6">
    <source>
        <dbReference type="ARBA" id="ARBA00022679"/>
    </source>
</evidence>
<dbReference type="eggNOG" id="KOG2647">
    <property type="taxonomic scope" value="Eukaryota"/>
</dbReference>
<evidence type="ECO:0000313" key="15">
    <source>
        <dbReference type="WBParaSite" id="Csp11.Scaffold630.g20405.t1"/>
    </source>
</evidence>
<dbReference type="GO" id="GO:0000009">
    <property type="term" value="F:alpha-1,6-mannosyltransferase activity"/>
    <property type="evidence" value="ECO:0007669"/>
    <property type="project" value="InterPro"/>
</dbReference>
<feature type="coiled-coil region" evidence="12">
    <location>
        <begin position="11"/>
        <end position="38"/>
    </location>
</feature>
<dbReference type="UniPathway" id="UPA00196"/>
<dbReference type="WBParaSite" id="Csp11.Scaffold630.g20405.t1">
    <property type="protein sequence ID" value="Csp11.Scaffold630.g20405.t1"/>
    <property type="gene ID" value="Csp11.Scaffold630.g20405"/>
</dbReference>
<dbReference type="GO" id="GO:0005789">
    <property type="term" value="C:endoplasmic reticulum membrane"/>
    <property type="evidence" value="ECO:0007669"/>
    <property type="project" value="UniProtKB-SubCell"/>
</dbReference>
<evidence type="ECO:0000256" key="1">
    <source>
        <dbReference type="ARBA" id="ARBA00004477"/>
    </source>
</evidence>
<evidence type="ECO:0000256" key="9">
    <source>
        <dbReference type="ARBA" id="ARBA00022989"/>
    </source>
</evidence>
<evidence type="ECO:0000256" key="5">
    <source>
        <dbReference type="ARBA" id="ARBA00022676"/>
    </source>
</evidence>
<feature type="transmembrane region" description="Helical" evidence="11">
    <location>
        <begin position="524"/>
        <end position="543"/>
    </location>
</feature>
<dbReference type="STRING" id="1561998.A0A1I7UXS9"/>
<protein>
    <recommendedName>
        <fullName evidence="11">GPI mannosyltransferase 2</fullName>
        <ecNumber evidence="11">2.4.1.-</ecNumber>
    </recommendedName>
</protein>
<evidence type="ECO:0000256" key="7">
    <source>
        <dbReference type="ARBA" id="ARBA00022692"/>
    </source>
</evidence>
<dbReference type="PANTHER" id="PTHR12468:SF2">
    <property type="entry name" value="GPI MANNOSYLTRANSFERASE 2"/>
    <property type="match status" value="1"/>
</dbReference>
<evidence type="ECO:0000256" key="10">
    <source>
        <dbReference type="ARBA" id="ARBA00023136"/>
    </source>
</evidence>
<dbReference type="EC" id="2.4.1.-" evidence="11"/>
<dbReference type="GO" id="GO:0006506">
    <property type="term" value="P:GPI anchor biosynthetic process"/>
    <property type="evidence" value="ECO:0007669"/>
    <property type="project" value="UniProtKB-UniPathway"/>
</dbReference>
<proteinExistence type="inferred from homology"/>
<feature type="transmembrane region" description="Helical" evidence="11">
    <location>
        <begin position="347"/>
        <end position="366"/>
    </location>
</feature>
<dbReference type="PANTHER" id="PTHR12468">
    <property type="entry name" value="GPI MANNOSYLTRANSFERASE 2"/>
    <property type="match status" value="1"/>
</dbReference>
<feature type="transmembrane region" description="Helical" evidence="11">
    <location>
        <begin position="421"/>
        <end position="442"/>
    </location>
</feature>
<feature type="transmembrane region" description="Helical" evidence="11">
    <location>
        <begin position="277"/>
        <end position="297"/>
    </location>
</feature>
<feature type="transmembrane region" description="Helical" evidence="11">
    <location>
        <begin position="648"/>
        <end position="669"/>
    </location>
</feature>
<keyword evidence="7 11" id="KW-0812">Transmembrane</keyword>
<feature type="transmembrane region" description="Helical" evidence="11">
    <location>
        <begin position="322"/>
        <end position="342"/>
    </location>
</feature>
<dbReference type="GO" id="GO:0031501">
    <property type="term" value="C:mannosyltransferase complex"/>
    <property type="evidence" value="ECO:0007669"/>
    <property type="project" value="TreeGrafter"/>
</dbReference>
<feature type="transmembrane region" description="Helical" evidence="11">
    <location>
        <begin position="565"/>
        <end position="584"/>
    </location>
</feature>
<dbReference type="AlphaFoldDB" id="A0A1I7UXS9"/>
<evidence type="ECO:0000256" key="3">
    <source>
        <dbReference type="ARBA" id="ARBA00008698"/>
    </source>
</evidence>
<keyword evidence="12" id="KW-0175">Coiled coil</keyword>
<evidence type="ECO:0000256" key="2">
    <source>
        <dbReference type="ARBA" id="ARBA00004687"/>
    </source>
</evidence>
<name>A0A1I7UXS9_9PELO</name>
<keyword evidence="8 11" id="KW-0256">Endoplasmic reticulum</keyword>
<dbReference type="Pfam" id="PF04188">
    <property type="entry name" value="Mannosyl_trans2"/>
    <property type="match status" value="2"/>
</dbReference>
<keyword evidence="5 11" id="KW-0328">Glycosyltransferase</keyword>
<accession>A0A1I7UXS9</accession>
<feature type="region of interest" description="Disordered" evidence="13">
    <location>
        <begin position="80"/>
        <end position="113"/>
    </location>
</feature>
<evidence type="ECO:0000256" key="12">
    <source>
        <dbReference type="SAM" id="Coils"/>
    </source>
</evidence>
<comment type="function">
    <text evidence="11">Mannosyltransferase involved in glycosylphosphatidylinositol-anchor biosynthesis.</text>
</comment>
<sequence length="670" mass="77870">MTRHGIRRDNRADAELEIEELEGRMVTYEEAALKEEESGFSFSRFLQFPVPNKIVEMDAIAKNAFSARRFAFFTERNYGNKEDDESRDGSPDNTTESDEDSYDDSGSEGGTEEEKSAHRDWKLWECFWFCLRQLFFSRVWVLIIQFLAAHFAGNRFRTDAFALADDIIEPGKSVLGDIVVRRAFLGLRRWDAQHFLFISDNHYIFEHSLAFFPGYPEVVNICRLAVHEYMTNNVGWTFPSWVVTGIASVLINFFFFHVAGISLFLVVLMATRSVKQGLLAVSIFAYNPASIFFTAAYSESMFFTLTITGMNFMLASIRSMNIFFRTLPALVGTLVFGLSFVVRSNGLLNVMFVAWYWAAVVFWAPAKPVPDCHILIESLSASRNERYRREGQARLRQFERKRKQTRKVFRWTEPGFNRGTLVFSLIVYIPIVLFVFFGPYVYMANSAAEEFCEADANQKSLVASVTKQIRMPPKVVTIVDAYERTTWCRREKLFGLVRHYYSDIQAKYWDVGLFGYWQIKKIPCFLLMLPAAILTMMAIRWAWRAVFEEKRWKSIWVLLIRSDHYLHFALHAFIMLVTAVFFINSEVFTRLIFSSNPLLYIFIAQYIDKLTPGNTVGNRLWQYASSPGILPFFVFRRVWQDGWKGKALYIYFFGYFIFGTLAHAAWLPFT</sequence>
<comment type="pathway">
    <text evidence="2 11">Glycolipid biosynthesis; glycosylphosphatidylinositol-anchor biosynthesis.</text>
</comment>
<comment type="similarity">
    <text evidence="3 11">Belongs to the PIGV family.</text>
</comment>
<reference evidence="15" key="1">
    <citation type="submission" date="2016-11" db="UniProtKB">
        <authorList>
            <consortium name="WormBaseParasite"/>
        </authorList>
    </citation>
    <scope>IDENTIFICATION</scope>
</reference>
<keyword evidence="9 11" id="KW-1133">Transmembrane helix</keyword>
<evidence type="ECO:0000256" key="8">
    <source>
        <dbReference type="ARBA" id="ARBA00022824"/>
    </source>
</evidence>
<dbReference type="Proteomes" id="UP000095282">
    <property type="component" value="Unplaced"/>
</dbReference>